<dbReference type="EMBL" id="JARK01001387">
    <property type="protein sequence ID" value="EYC11234.1"/>
    <property type="molecule type" value="Genomic_DNA"/>
</dbReference>
<protein>
    <submittedName>
        <fullName evidence="1">Uncharacterized protein</fullName>
    </submittedName>
</protein>
<dbReference type="Proteomes" id="UP000024635">
    <property type="component" value="Unassembled WGS sequence"/>
</dbReference>
<accession>A0A016U7D3</accession>
<evidence type="ECO:0000313" key="1">
    <source>
        <dbReference type="EMBL" id="EYC11234.1"/>
    </source>
</evidence>
<gene>
    <name evidence="1" type="primary">Acey_s0051.g2091</name>
    <name evidence="1" type="ORF">Y032_0051g2091</name>
</gene>
<dbReference type="AlphaFoldDB" id="A0A016U7D3"/>
<organism evidence="1 2">
    <name type="scientific">Ancylostoma ceylanicum</name>
    <dbReference type="NCBI Taxonomy" id="53326"/>
    <lineage>
        <taxon>Eukaryota</taxon>
        <taxon>Metazoa</taxon>
        <taxon>Ecdysozoa</taxon>
        <taxon>Nematoda</taxon>
        <taxon>Chromadorea</taxon>
        <taxon>Rhabditida</taxon>
        <taxon>Rhabditina</taxon>
        <taxon>Rhabditomorpha</taxon>
        <taxon>Strongyloidea</taxon>
        <taxon>Ancylostomatidae</taxon>
        <taxon>Ancylostomatinae</taxon>
        <taxon>Ancylostoma</taxon>
    </lineage>
</organism>
<sequence>MPTSLRRMRGSPGGKYHNEDHIIINGLFWMTDVAVKPKFYTGSDHRLLRKIFFSSRKGEKVAKFKKRSLKFIIN</sequence>
<evidence type="ECO:0000313" key="2">
    <source>
        <dbReference type="Proteomes" id="UP000024635"/>
    </source>
</evidence>
<reference evidence="2" key="1">
    <citation type="journal article" date="2015" name="Nat. Genet.">
        <title>The genome and transcriptome of the zoonotic hookworm Ancylostoma ceylanicum identify infection-specific gene families.</title>
        <authorList>
            <person name="Schwarz E.M."/>
            <person name="Hu Y."/>
            <person name="Antoshechkin I."/>
            <person name="Miller M.M."/>
            <person name="Sternberg P.W."/>
            <person name="Aroian R.V."/>
        </authorList>
    </citation>
    <scope>NUCLEOTIDE SEQUENCE</scope>
    <source>
        <strain evidence="2">HY135</strain>
    </source>
</reference>
<comment type="caution">
    <text evidence="1">The sequence shown here is derived from an EMBL/GenBank/DDBJ whole genome shotgun (WGS) entry which is preliminary data.</text>
</comment>
<dbReference type="OrthoDB" id="5873297at2759"/>
<name>A0A016U7D3_9BILA</name>
<proteinExistence type="predicted"/>
<keyword evidence="2" id="KW-1185">Reference proteome</keyword>